<evidence type="ECO:0000256" key="1">
    <source>
        <dbReference type="SAM" id="SignalP"/>
    </source>
</evidence>
<evidence type="ECO:0000313" key="3">
    <source>
        <dbReference type="WBParaSite" id="MhA1_Contig1679.frz3.gene13"/>
    </source>
</evidence>
<reference evidence="3" key="1">
    <citation type="submission" date="2016-11" db="UniProtKB">
        <authorList>
            <consortium name="WormBaseParasite"/>
        </authorList>
    </citation>
    <scope>IDENTIFICATION</scope>
</reference>
<accession>A0A1I8B9A5</accession>
<dbReference type="AlphaFoldDB" id="A0A1I8B9A5"/>
<evidence type="ECO:0000313" key="2">
    <source>
        <dbReference type="Proteomes" id="UP000095281"/>
    </source>
</evidence>
<keyword evidence="2" id="KW-1185">Reference proteome</keyword>
<sequence length="95" mass="11487">MFLKNLLFLLFYFFPFCITTNKDETSISKGKEVENNQNQSEYEKQIEELSELNDLIYSNDIKTEEINFGWDYNDCFLDNYDEFYLKQSLEKNFGK</sequence>
<protein>
    <submittedName>
        <fullName evidence="3">Fam-b protein</fullName>
    </submittedName>
</protein>
<feature type="chain" id="PRO_5009315557" evidence="1">
    <location>
        <begin position="20"/>
        <end position="95"/>
    </location>
</feature>
<dbReference type="WBParaSite" id="MhA1_Contig1679.frz3.gene13">
    <property type="protein sequence ID" value="MhA1_Contig1679.frz3.gene13"/>
    <property type="gene ID" value="MhA1_Contig1679.frz3.gene13"/>
</dbReference>
<dbReference type="Proteomes" id="UP000095281">
    <property type="component" value="Unplaced"/>
</dbReference>
<keyword evidence="1" id="KW-0732">Signal</keyword>
<proteinExistence type="predicted"/>
<name>A0A1I8B9A5_MELHA</name>
<feature type="signal peptide" evidence="1">
    <location>
        <begin position="1"/>
        <end position="19"/>
    </location>
</feature>
<organism evidence="2 3">
    <name type="scientific">Meloidogyne hapla</name>
    <name type="common">Root-knot nematode worm</name>
    <dbReference type="NCBI Taxonomy" id="6305"/>
    <lineage>
        <taxon>Eukaryota</taxon>
        <taxon>Metazoa</taxon>
        <taxon>Ecdysozoa</taxon>
        <taxon>Nematoda</taxon>
        <taxon>Chromadorea</taxon>
        <taxon>Rhabditida</taxon>
        <taxon>Tylenchina</taxon>
        <taxon>Tylenchomorpha</taxon>
        <taxon>Tylenchoidea</taxon>
        <taxon>Meloidogynidae</taxon>
        <taxon>Meloidogyninae</taxon>
        <taxon>Meloidogyne</taxon>
    </lineage>
</organism>